<feature type="domain" description="RNA polymerase sigma-70 region 2" evidence="1">
    <location>
        <begin position="11"/>
        <end position="77"/>
    </location>
</feature>
<protein>
    <submittedName>
        <fullName evidence="4">RNA polymerase sigma factor</fullName>
    </submittedName>
</protein>
<dbReference type="PANTHER" id="PTHR47756:SF2">
    <property type="entry name" value="BLL6612 PROTEIN"/>
    <property type="match status" value="1"/>
</dbReference>
<dbReference type="SUPFAM" id="SSF88946">
    <property type="entry name" value="Sigma2 domain of RNA polymerase sigma factors"/>
    <property type="match status" value="1"/>
</dbReference>
<feature type="domain" description="DUF6596" evidence="3">
    <location>
        <begin position="172"/>
        <end position="272"/>
    </location>
</feature>
<proteinExistence type="predicted"/>
<dbReference type="AlphaFoldDB" id="A0A934KNJ2"/>
<dbReference type="GO" id="GO:0006352">
    <property type="term" value="P:DNA-templated transcription initiation"/>
    <property type="evidence" value="ECO:0007669"/>
    <property type="project" value="InterPro"/>
</dbReference>
<gene>
    <name evidence="4" type="ORF">JF887_12270</name>
</gene>
<dbReference type="InterPro" id="IPR007627">
    <property type="entry name" value="RNA_pol_sigma70_r2"/>
</dbReference>
<reference evidence="4 5" key="1">
    <citation type="submission" date="2020-10" db="EMBL/GenBank/DDBJ databases">
        <title>Ca. Dormibacterota MAGs.</title>
        <authorList>
            <person name="Montgomery K."/>
        </authorList>
    </citation>
    <scope>NUCLEOTIDE SEQUENCE [LARGE SCALE GENOMIC DNA]</scope>
    <source>
        <strain evidence="4">Mitchell_Peninsula_5</strain>
    </source>
</reference>
<evidence type="ECO:0000313" key="5">
    <source>
        <dbReference type="Proteomes" id="UP000614410"/>
    </source>
</evidence>
<dbReference type="InterPro" id="IPR013325">
    <property type="entry name" value="RNA_pol_sigma_r2"/>
</dbReference>
<dbReference type="InterPro" id="IPR046531">
    <property type="entry name" value="DUF6596"/>
</dbReference>
<dbReference type="InterPro" id="IPR036388">
    <property type="entry name" value="WH-like_DNA-bd_sf"/>
</dbReference>
<dbReference type="EMBL" id="JAEKNN010000058">
    <property type="protein sequence ID" value="MBJ7610188.1"/>
    <property type="molecule type" value="Genomic_DNA"/>
</dbReference>
<dbReference type="Pfam" id="PF08281">
    <property type="entry name" value="Sigma70_r4_2"/>
    <property type="match status" value="1"/>
</dbReference>
<dbReference type="PANTHER" id="PTHR47756">
    <property type="entry name" value="BLL6612 PROTEIN-RELATED"/>
    <property type="match status" value="1"/>
</dbReference>
<comment type="caution">
    <text evidence="4">The sequence shown here is derived from an EMBL/GenBank/DDBJ whole genome shotgun (WGS) entry which is preliminary data.</text>
</comment>
<dbReference type="Pfam" id="PF04542">
    <property type="entry name" value="Sigma70_r2"/>
    <property type="match status" value="1"/>
</dbReference>
<evidence type="ECO:0000313" key="4">
    <source>
        <dbReference type="EMBL" id="MBJ7610188.1"/>
    </source>
</evidence>
<dbReference type="Gene3D" id="1.10.1740.10">
    <property type="match status" value="1"/>
</dbReference>
<accession>A0A934KNJ2</accession>
<feature type="domain" description="RNA polymerase sigma factor 70 region 4 type 2" evidence="2">
    <location>
        <begin position="103"/>
        <end position="154"/>
    </location>
</feature>
<dbReference type="SUPFAM" id="SSF88659">
    <property type="entry name" value="Sigma3 and sigma4 domains of RNA polymerase sigma factors"/>
    <property type="match status" value="1"/>
</dbReference>
<evidence type="ECO:0000259" key="2">
    <source>
        <dbReference type="Pfam" id="PF08281"/>
    </source>
</evidence>
<dbReference type="Proteomes" id="UP000614410">
    <property type="component" value="Unassembled WGS sequence"/>
</dbReference>
<evidence type="ECO:0000259" key="3">
    <source>
        <dbReference type="Pfam" id="PF20239"/>
    </source>
</evidence>
<dbReference type="InterPro" id="IPR013324">
    <property type="entry name" value="RNA_pol_sigma_r3/r4-like"/>
</dbReference>
<evidence type="ECO:0000259" key="1">
    <source>
        <dbReference type="Pfam" id="PF04542"/>
    </source>
</evidence>
<dbReference type="GO" id="GO:0003677">
    <property type="term" value="F:DNA binding"/>
    <property type="evidence" value="ECO:0007669"/>
    <property type="project" value="InterPro"/>
</dbReference>
<dbReference type="Gene3D" id="1.10.10.10">
    <property type="entry name" value="Winged helix-like DNA-binding domain superfamily/Winged helix DNA-binding domain"/>
    <property type="match status" value="1"/>
</dbReference>
<dbReference type="InterPro" id="IPR013249">
    <property type="entry name" value="RNA_pol_sigma70_r4_t2"/>
</dbReference>
<dbReference type="GO" id="GO:0016987">
    <property type="term" value="F:sigma factor activity"/>
    <property type="evidence" value="ECO:0007669"/>
    <property type="project" value="InterPro"/>
</dbReference>
<organism evidence="4 5">
    <name type="scientific">Candidatus Amunia macphersoniae</name>
    <dbReference type="NCBI Taxonomy" id="3127014"/>
    <lineage>
        <taxon>Bacteria</taxon>
        <taxon>Bacillati</taxon>
        <taxon>Candidatus Dormiibacterota</taxon>
        <taxon>Candidatus Dormibacteria</taxon>
        <taxon>Candidatus Aeolococcales</taxon>
        <taxon>Candidatus Aeolococcaceae</taxon>
        <taxon>Candidatus Amunia</taxon>
    </lineage>
</organism>
<sequence length="398" mass="44049">MPSQSPVERVFREEAGRLTASLVRLIGDFDLAEELVADALVEALEHWPRDGVPDRPGAWLLTAARRKGLDRLRREAKYRELLQRVAAIPEVPRREVDDRLRLIFTCCHPALEREAQVALTLRAVVGLTTTEIARAFLVPEATMAKRITRAKRKIVAAGIPYRIPAGAELGDRLGEVLTVLYLVFNEGHLATSGEDATRQDLVQDVEWLAGLLVRLLPGEPEPLGLLALIRLHLARWPARLDEHGQLVLLADQDRALWDRRAITDAVRLLGRATALQRPGPYQVQAAIAAVHCEATTWEQTDWRRVVGLYSVLAALDPSPVVLLNRAIALGQVDGPAIALTEVDRLSGLLDGYHLFHATRAVLLRDLSRDGEAADADRRAVTLTSNAAEQQLLSQRLVE</sequence>
<dbReference type="Pfam" id="PF20239">
    <property type="entry name" value="DUF6596"/>
    <property type="match status" value="1"/>
</dbReference>
<name>A0A934KNJ2_9BACT</name>